<dbReference type="SMART" id="SM00129">
    <property type="entry name" value="KISc"/>
    <property type="match status" value="1"/>
</dbReference>
<dbReference type="EnsemblPlants" id="Bra007107.1">
    <property type="protein sequence ID" value="Bra007107.1-P"/>
    <property type="gene ID" value="Bra007107"/>
</dbReference>
<keyword evidence="19" id="KW-1185">Reference proteome</keyword>
<dbReference type="Gramene" id="Bra007107.1">
    <property type="protein sequence ID" value="Bra007107.1-P"/>
    <property type="gene ID" value="Bra007107"/>
</dbReference>
<feature type="compositionally biased region" description="Low complexity" evidence="16">
    <location>
        <begin position="31"/>
        <end position="43"/>
    </location>
</feature>
<name>M4CSB5_BRACM</name>
<dbReference type="InterPro" id="IPR011989">
    <property type="entry name" value="ARM-like"/>
</dbReference>
<feature type="repeat" description="ARM" evidence="13">
    <location>
        <begin position="924"/>
        <end position="967"/>
    </location>
</feature>
<keyword evidence="8 15" id="KW-0175">Coiled coil</keyword>
<dbReference type="GO" id="GO:0005871">
    <property type="term" value="C:kinesin complex"/>
    <property type="evidence" value="ECO:0000318"/>
    <property type="project" value="GO_Central"/>
</dbReference>
<dbReference type="InterPro" id="IPR047149">
    <property type="entry name" value="KIF11-like"/>
</dbReference>
<dbReference type="Pfam" id="PF00514">
    <property type="entry name" value="Arm"/>
    <property type="match status" value="1"/>
</dbReference>
<dbReference type="GO" id="GO:0030705">
    <property type="term" value="P:cytoskeleton-dependent intracellular transport"/>
    <property type="evidence" value="ECO:0000318"/>
    <property type="project" value="GO_Central"/>
</dbReference>
<protein>
    <recommendedName>
        <fullName evidence="12">Protein ARMADILLO REPEAT KINESIN1</fullName>
    </recommendedName>
</protein>
<dbReference type="GO" id="GO:0007018">
    <property type="term" value="P:microtubule-based movement"/>
    <property type="evidence" value="ECO:0000318"/>
    <property type="project" value="GO_Central"/>
</dbReference>
<dbReference type="SMART" id="SM00185">
    <property type="entry name" value="ARM"/>
    <property type="match status" value="3"/>
</dbReference>
<dbReference type="GO" id="GO:0008574">
    <property type="term" value="F:plus-end-directed microtubule motor activity"/>
    <property type="evidence" value="ECO:0000318"/>
    <property type="project" value="GO_Central"/>
</dbReference>
<evidence type="ECO:0000256" key="3">
    <source>
        <dbReference type="ARBA" id="ARBA00022490"/>
    </source>
</evidence>
<dbReference type="FunFam" id="1.25.10.10:FF:000357">
    <property type="entry name" value="Kinesin-like protein"/>
    <property type="match status" value="1"/>
</dbReference>
<feature type="compositionally biased region" description="Basic and acidic residues" evidence="16">
    <location>
        <begin position="816"/>
        <end position="842"/>
    </location>
</feature>
<dbReference type="InterPro" id="IPR001752">
    <property type="entry name" value="Kinesin_motor_dom"/>
</dbReference>
<evidence type="ECO:0000259" key="17">
    <source>
        <dbReference type="PROSITE" id="PS50067"/>
    </source>
</evidence>
<feature type="domain" description="Kinesin motor" evidence="17">
    <location>
        <begin position="177"/>
        <end position="519"/>
    </location>
</feature>
<dbReference type="PANTHER" id="PTHR47970">
    <property type="entry name" value="KINESIN-LIKE PROTEIN KIF11"/>
    <property type="match status" value="1"/>
</dbReference>
<dbReference type="PROSITE" id="PS50067">
    <property type="entry name" value="KINESIN_MOTOR_2"/>
    <property type="match status" value="1"/>
</dbReference>
<dbReference type="InterPro" id="IPR016024">
    <property type="entry name" value="ARM-type_fold"/>
</dbReference>
<evidence type="ECO:0000313" key="18">
    <source>
        <dbReference type="EnsemblPlants" id="Bra007107.1-P"/>
    </source>
</evidence>
<dbReference type="InParanoid" id="M4CSB5"/>
<evidence type="ECO:0000256" key="12">
    <source>
        <dbReference type="ARBA" id="ARBA00083079"/>
    </source>
</evidence>
<feature type="compositionally biased region" description="Low complexity" evidence="16">
    <location>
        <begin position="63"/>
        <end position="79"/>
    </location>
</feature>
<evidence type="ECO:0000256" key="9">
    <source>
        <dbReference type="ARBA" id="ARBA00023175"/>
    </source>
</evidence>
<dbReference type="PROSITE" id="PS00411">
    <property type="entry name" value="KINESIN_MOTOR_1"/>
    <property type="match status" value="1"/>
</dbReference>
<evidence type="ECO:0000256" key="1">
    <source>
        <dbReference type="ARBA" id="ARBA00004245"/>
    </source>
</evidence>
<evidence type="ECO:0000313" key="19">
    <source>
        <dbReference type="Proteomes" id="UP000011750"/>
    </source>
</evidence>
<dbReference type="Gene3D" id="3.40.850.10">
    <property type="entry name" value="Kinesin motor domain"/>
    <property type="match status" value="1"/>
</dbReference>
<keyword evidence="9 14" id="KW-0505">Motor protein</keyword>
<dbReference type="CDD" id="cd00106">
    <property type="entry name" value="KISc"/>
    <property type="match status" value="1"/>
</dbReference>
<evidence type="ECO:0000256" key="15">
    <source>
        <dbReference type="SAM" id="Coils"/>
    </source>
</evidence>
<feature type="compositionally biased region" description="Polar residues" evidence="16">
    <location>
        <begin position="44"/>
        <end position="53"/>
    </location>
</feature>
<dbReference type="AlphaFoldDB" id="M4CSB5"/>
<keyword evidence="10" id="KW-0206">Cytoskeleton</keyword>
<evidence type="ECO:0000256" key="11">
    <source>
        <dbReference type="ARBA" id="ARBA00063975"/>
    </source>
</evidence>
<feature type="repeat" description="ARM" evidence="13">
    <location>
        <begin position="883"/>
        <end position="925"/>
    </location>
</feature>
<evidence type="ECO:0000256" key="7">
    <source>
        <dbReference type="ARBA" id="ARBA00022840"/>
    </source>
</evidence>
<dbReference type="FunFam" id="3.40.850.10:FF:000036">
    <property type="entry name" value="Kinesin-like protein"/>
    <property type="match status" value="1"/>
</dbReference>
<proteinExistence type="inferred from homology"/>
<keyword evidence="6 14" id="KW-0547">Nucleotide-binding</keyword>
<feature type="region of interest" description="Disordered" evidence="16">
    <location>
        <begin position="816"/>
        <end position="865"/>
    </location>
</feature>
<dbReference type="PROSITE" id="PS50176">
    <property type="entry name" value="ARM_REPEAT"/>
    <property type="match status" value="2"/>
</dbReference>
<dbReference type="GO" id="GO:0008017">
    <property type="term" value="F:microtubule binding"/>
    <property type="evidence" value="ECO:0000318"/>
    <property type="project" value="GO_Central"/>
</dbReference>
<sequence>MTSSSNSSSAVRSSAKHAADRIQQHLPPSNPASLSSSSLNLPSKTSIAASINHHSPRPKDRPSSTASSVSAASPSTRRSGTPVHRSQSKDFDDDNGISPFLSLSLYFVYYQHDSPFALTDLMTLHSRAIVYSIWGLGLLVMIVDFDFEFKLIGHMVNWNFDIEFEFQIVIFSTDPGRVRVSVRVRPRNGEELKSDADFADLVELQPEIKRLKLRKNNWNSESYRFDEVFTDTASQKRVYEGVAKPVVEGVLSGYNGTIMAYGQTGTGKTYTVGKIGKDDAAERGIMVRALEDILASASSASSVSVEISYLQLYMETIQDLLAPEKSNISINEDGKTGEVSVPGATVVNIQDLDHFFQVLQVGETNRHAANTKMNTESSRSHAILTVYVRRAMNEKAETGTKSPKPESLGDKGIPRVRKSKLLIVDLAGSERINKSGTDGHLIEEAKFINLSLTSLGKCINALAEGSSHIPTRDSKLTRLLRDSFGGSARTSLIITIGPSARYHAETTSTIMFGQRAMKIVNMVKLKEEFDYESLCRKLETQVDHLTAEVERQTKLRNSEKLELEKRLRECENTFAEAEKNAARSKFLEKENARLELRMKELLKDLEMQKDQCDLMRDKATQLEMNLKNTKQQQLESSAYKEKLADASKVYETKIAVLVQRVEDEQARSTNAEHQLNEMKNILSNQQKSIHDQEMGNYQYQRELAEATYTYESKIAELQKKLEDEHARSNSAEEQLRQMKSIISDRQVLSQENEKTNELKKKLEELSQMYESTVDELQTVKLDYDDLLHQKEKLGEEVRDMKERLLLEEKQRKQMESELSKLKKNLRESETVVEDKRVKEDLPKGPSESGALPGSQRSHGLKKSLSGQRATMARLCEEGMILSLGVQKILHLIKSEDLEVQIQAVKVVANLAAEESNQVKIVEEGGVEALLTLVQSSQNSTILRVASGAIANLAMNEKSQDLIMNKGGAQLLAKMVTKTDDPQTLRMVAGALANLCGNEKFLKLLKEEEGIKGLLTMAQSGNIDIIAQVARGMANFAKCETREIMQGRRKGRSLLLEEGALEWLTSNSHIESASTQRHIELALCHLAQNEANAIDFKRTGSVTEIVRISVESSRDDIRSLAKKILRSNPHFSN</sequence>
<feature type="compositionally biased region" description="Low complexity" evidence="16">
    <location>
        <begin position="1"/>
        <end position="13"/>
    </location>
</feature>
<evidence type="ECO:0000256" key="8">
    <source>
        <dbReference type="ARBA" id="ARBA00023054"/>
    </source>
</evidence>
<dbReference type="FunCoup" id="M4CSB5">
    <property type="interactions" value="56"/>
</dbReference>
<evidence type="ECO:0000256" key="5">
    <source>
        <dbReference type="ARBA" id="ARBA00022737"/>
    </source>
</evidence>
<evidence type="ECO:0000256" key="2">
    <source>
        <dbReference type="ARBA" id="ARBA00010103"/>
    </source>
</evidence>
<dbReference type="InterPro" id="IPR027417">
    <property type="entry name" value="P-loop_NTPase"/>
</dbReference>
<keyword evidence="4" id="KW-0493">Microtubule</keyword>
<dbReference type="SUPFAM" id="SSF52540">
    <property type="entry name" value="P-loop containing nucleoside triphosphate hydrolases"/>
    <property type="match status" value="1"/>
</dbReference>
<evidence type="ECO:0000256" key="10">
    <source>
        <dbReference type="ARBA" id="ARBA00023212"/>
    </source>
</evidence>
<evidence type="ECO:0000256" key="4">
    <source>
        <dbReference type="ARBA" id="ARBA00022701"/>
    </source>
</evidence>
<dbReference type="HOGENOM" id="CLU_014436_0_0_1"/>
<dbReference type="InterPro" id="IPR000225">
    <property type="entry name" value="Armadillo"/>
</dbReference>
<dbReference type="OMA" id="INHHSPR"/>
<dbReference type="Pfam" id="PF00225">
    <property type="entry name" value="Kinesin"/>
    <property type="match status" value="1"/>
</dbReference>
<dbReference type="GO" id="GO:0005524">
    <property type="term" value="F:ATP binding"/>
    <property type="evidence" value="ECO:0007669"/>
    <property type="project" value="UniProtKB-UniRule"/>
</dbReference>
<dbReference type="GO" id="GO:0005737">
    <property type="term" value="C:cytoplasm"/>
    <property type="evidence" value="ECO:0000318"/>
    <property type="project" value="GO_Central"/>
</dbReference>
<dbReference type="eggNOG" id="KOG0240">
    <property type="taxonomic scope" value="Eukaryota"/>
</dbReference>
<comment type="subunit">
    <text evidence="11">Interacts (via C-terminus) with NEK5.</text>
</comment>
<reference evidence="18 19" key="2">
    <citation type="journal article" date="2018" name="Hortic Res">
        <title>Improved Brassica rapa reference genome by single-molecule sequencing and chromosome conformation capture technologies.</title>
        <authorList>
            <person name="Zhang L."/>
            <person name="Cai X."/>
            <person name="Wu J."/>
            <person name="Liu M."/>
            <person name="Grob S."/>
            <person name="Cheng F."/>
            <person name="Liang J."/>
            <person name="Cai C."/>
            <person name="Liu Z."/>
            <person name="Liu B."/>
            <person name="Wang F."/>
            <person name="Li S."/>
            <person name="Liu F."/>
            <person name="Li X."/>
            <person name="Cheng L."/>
            <person name="Yang W."/>
            <person name="Li M.H."/>
            <person name="Grossniklaus U."/>
            <person name="Zheng H."/>
            <person name="Wang X."/>
        </authorList>
    </citation>
    <scope>NUCLEOTIDE SEQUENCE [LARGE SCALE GENOMIC DNA]</scope>
    <source>
        <strain evidence="18 19">cv. Chiifu-401-42</strain>
    </source>
</reference>
<accession>M4CSB5</accession>
<dbReference type="Proteomes" id="UP000011750">
    <property type="component" value="Chromosome A09"/>
</dbReference>
<keyword evidence="3" id="KW-0963">Cytoplasm</keyword>
<reference evidence="18" key="3">
    <citation type="submission" date="2023-03" db="UniProtKB">
        <authorList>
            <consortium name="EnsemblPlants"/>
        </authorList>
    </citation>
    <scope>IDENTIFICATION</scope>
    <source>
        <strain evidence="18">cv. Chiifu-401-42</strain>
    </source>
</reference>
<dbReference type="InterPro" id="IPR036961">
    <property type="entry name" value="Kinesin_motor_dom_sf"/>
</dbReference>
<dbReference type="SUPFAM" id="SSF48371">
    <property type="entry name" value="ARM repeat"/>
    <property type="match status" value="1"/>
</dbReference>
<dbReference type="PANTHER" id="PTHR47970:SF6">
    <property type="entry name" value="KINESIN-LIKE PROTEIN KIN-UC ISOFORM X1"/>
    <property type="match status" value="1"/>
</dbReference>
<reference evidence="18 19" key="1">
    <citation type="journal article" date="2011" name="Nat. Genet.">
        <title>The genome of the mesopolyploid crop species Brassica rapa.</title>
        <authorList>
            <consortium name="Brassica rapa Genome Sequencing Project Consortium"/>
            <person name="Wang X."/>
            <person name="Wang H."/>
            <person name="Wang J."/>
            <person name="Sun R."/>
            <person name="Wu J."/>
            <person name="Liu S."/>
            <person name="Bai Y."/>
            <person name="Mun J.H."/>
            <person name="Bancroft I."/>
            <person name="Cheng F."/>
            <person name="Huang S."/>
            <person name="Li X."/>
            <person name="Hua W."/>
            <person name="Wang J."/>
            <person name="Wang X."/>
            <person name="Freeling M."/>
            <person name="Pires J.C."/>
            <person name="Paterson A.H."/>
            <person name="Chalhoub B."/>
            <person name="Wang B."/>
            <person name="Hayward A."/>
            <person name="Sharpe A.G."/>
            <person name="Park B.S."/>
            <person name="Weisshaar B."/>
            <person name="Liu B."/>
            <person name="Li B."/>
            <person name="Liu B."/>
            <person name="Tong C."/>
            <person name="Song C."/>
            <person name="Duran C."/>
            <person name="Peng C."/>
            <person name="Geng C."/>
            <person name="Koh C."/>
            <person name="Lin C."/>
            <person name="Edwards D."/>
            <person name="Mu D."/>
            <person name="Shen D."/>
            <person name="Soumpourou E."/>
            <person name="Li F."/>
            <person name="Fraser F."/>
            <person name="Conant G."/>
            <person name="Lassalle G."/>
            <person name="King G.J."/>
            <person name="Bonnema G."/>
            <person name="Tang H."/>
            <person name="Wang H."/>
            <person name="Belcram H."/>
            <person name="Zhou H."/>
            <person name="Hirakawa H."/>
            <person name="Abe H."/>
            <person name="Guo H."/>
            <person name="Wang H."/>
            <person name="Jin H."/>
            <person name="Parkin I.A."/>
            <person name="Batley J."/>
            <person name="Kim J.S."/>
            <person name="Just J."/>
            <person name="Li J."/>
            <person name="Xu J."/>
            <person name="Deng J."/>
            <person name="Kim J.A."/>
            <person name="Li J."/>
            <person name="Yu J."/>
            <person name="Meng J."/>
            <person name="Wang J."/>
            <person name="Min J."/>
            <person name="Poulain J."/>
            <person name="Wang J."/>
            <person name="Hatakeyama K."/>
            <person name="Wu K."/>
            <person name="Wang L."/>
            <person name="Fang L."/>
            <person name="Trick M."/>
            <person name="Links M.G."/>
            <person name="Zhao M."/>
            <person name="Jin M."/>
            <person name="Ramchiary N."/>
            <person name="Drou N."/>
            <person name="Berkman P.J."/>
            <person name="Cai Q."/>
            <person name="Huang Q."/>
            <person name="Li R."/>
            <person name="Tabata S."/>
            <person name="Cheng S."/>
            <person name="Zhang S."/>
            <person name="Zhang S."/>
            <person name="Huang S."/>
            <person name="Sato S."/>
            <person name="Sun S."/>
            <person name="Kwon S.J."/>
            <person name="Choi S.R."/>
            <person name="Lee T.H."/>
            <person name="Fan W."/>
            <person name="Zhao X."/>
            <person name="Tan X."/>
            <person name="Xu X."/>
            <person name="Wang Y."/>
            <person name="Qiu Y."/>
            <person name="Yin Y."/>
            <person name="Li Y."/>
            <person name="Du Y."/>
            <person name="Liao Y."/>
            <person name="Lim Y."/>
            <person name="Narusaka Y."/>
            <person name="Wang Y."/>
            <person name="Wang Z."/>
            <person name="Li Z."/>
            <person name="Wang Z."/>
            <person name="Xiong Z."/>
            <person name="Zhang Z."/>
        </authorList>
    </citation>
    <scope>NUCLEOTIDE SEQUENCE [LARGE SCALE GENOMIC DNA]</scope>
    <source>
        <strain evidence="18 19">cv. Chiifu-401-42</strain>
    </source>
</reference>
<feature type="region of interest" description="Disordered" evidence="16">
    <location>
        <begin position="1"/>
        <end position="91"/>
    </location>
</feature>
<dbReference type="Gene3D" id="1.25.10.10">
    <property type="entry name" value="Leucine-rich Repeat Variant"/>
    <property type="match status" value="1"/>
</dbReference>
<evidence type="ECO:0000256" key="6">
    <source>
        <dbReference type="ARBA" id="ARBA00022741"/>
    </source>
</evidence>
<dbReference type="InterPro" id="IPR019821">
    <property type="entry name" value="Kinesin_motor_CS"/>
</dbReference>
<comment type="subcellular location">
    <subcellularLocation>
        <location evidence="1">Cytoplasm</location>
        <location evidence="1">Cytoskeleton</location>
    </subcellularLocation>
</comment>
<keyword evidence="7 14" id="KW-0067">ATP-binding</keyword>
<evidence type="ECO:0000256" key="16">
    <source>
        <dbReference type="SAM" id="MobiDB-lite"/>
    </source>
</evidence>
<evidence type="ECO:0000256" key="14">
    <source>
        <dbReference type="PROSITE-ProRule" id="PRU00283"/>
    </source>
</evidence>
<dbReference type="GO" id="GO:0005874">
    <property type="term" value="C:microtubule"/>
    <property type="evidence" value="ECO:0000318"/>
    <property type="project" value="GO_Central"/>
</dbReference>
<feature type="coiled-coil region" evidence="15">
    <location>
        <begin position="535"/>
        <end position="632"/>
    </location>
</feature>
<dbReference type="GO" id="GO:0016887">
    <property type="term" value="F:ATP hydrolysis activity"/>
    <property type="evidence" value="ECO:0000318"/>
    <property type="project" value="GO_Central"/>
</dbReference>
<feature type="binding site" evidence="14">
    <location>
        <begin position="262"/>
        <end position="269"/>
    </location>
    <ligand>
        <name>ATP</name>
        <dbReference type="ChEBI" id="CHEBI:30616"/>
    </ligand>
</feature>
<evidence type="ECO:0000256" key="13">
    <source>
        <dbReference type="PROSITE-ProRule" id="PRU00259"/>
    </source>
</evidence>
<comment type="similarity">
    <text evidence="2">Belongs to the TRAFAC class myosin-kinesin ATPase superfamily. Kinesin family. Ungrouped subfamily.</text>
</comment>
<organism evidence="18 19">
    <name type="scientific">Brassica campestris</name>
    <name type="common">Field mustard</name>
    <dbReference type="NCBI Taxonomy" id="3711"/>
    <lineage>
        <taxon>Eukaryota</taxon>
        <taxon>Viridiplantae</taxon>
        <taxon>Streptophyta</taxon>
        <taxon>Embryophyta</taxon>
        <taxon>Tracheophyta</taxon>
        <taxon>Spermatophyta</taxon>
        <taxon>Magnoliopsida</taxon>
        <taxon>eudicotyledons</taxon>
        <taxon>Gunneridae</taxon>
        <taxon>Pentapetalae</taxon>
        <taxon>rosids</taxon>
        <taxon>malvids</taxon>
        <taxon>Brassicales</taxon>
        <taxon>Brassicaceae</taxon>
        <taxon>Brassiceae</taxon>
        <taxon>Brassica</taxon>
    </lineage>
</organism>
<keyword evidence="5" id="KW-0677">Repeat</keyword>
<dbReference type="PRINTS" id="PR00380">
    <property type="entry name" value="KINESINHEAVY"/>
</dbReference>
<dbReference type="STRING" id="51351.M4CSB5"/>